<evidence type="ECO:0000256" key="1">
    <source>
        <dbReference type="ARBA" id="ARBA00007992"/>
    </source>
</evidence>
<sequence length="827" mass="91161">MPYMESSTESLETVPSEKTRASAGGKDRMKVIIVGGSVAGLTLAHCLHHNNIDFVVLEAGAVVAPQVGASIVLCPNGGRILDQLGIFEDVLEMVEPLQNGLTWTDKGNLVINSNAPDLCSVRTGYPMAFLTRRDLLKLISDRLPKESKVLTSKRVRSIDQTKTGVTAVCEDGTEYTGDIIVGADGVHSVVRSAMLKHLEQITPGSTKKDETALSAEYNCIFGFGTAVKAPMVPGDGHRSYKKNYSSLTFVGKEGKLFWFLFSKLDKRYYGKDIPRYTKEDVEEGIKPFFDMHMTDNTTFDEVWENRTFANMVCVEESQFENWTADRFVCLGDAIHKMTPNLGAGGNAAIESAAALANSLALVSEPSQDEIKKALKSYYDKRHPRANAICDVANQLTRIEALDSLAEKFMALYAIPALGDFLADVTCDGMVGAELLDALPAPARAYTATMAWDPEAGVGKKEKKWIRALYALPLLAVVYAAQKTMTPTLAQFLPELRKVTGQLPLPNGDTVDVFGNFFGLKTVDKIMRLFVAVFTPAIGNLDAGSRTQAITFLGDLIPFQTIWMIEGIRRGNFTTAAHLLPTIMGFLYQVKGLGFIAPIYFFLHYIQSPQENYHAADMRMTQMGPVKTIIPTVMLSYVIPSIAMMTASSLSTRQWINGLIWQPFPIYASLLQRLLSKTVQDTTDQDRIHRPEADMPYLRYAYGFSTAAAAIANIYVRLTSPLSLRDVFFKNLSSPTSPLSVVDLITRYLRYDQIATFSAGAIWTMLHFRDLKKADKLKVGWARIVGVFAGTTLVAGPGAAMAVMWAWREEVLARSSRPLAGRKAEITK</sequence>
<feature type="compositionally biased region" description="Polar residues" evidence="5">
    <location>
        <begin position="1"/>
        <end position="13"/>
    </location>
</feature>
<dbReference type="Pfam" id="PF01494">
    <property type="entry name" value="FAD_binding_3"/>
    <property type="match status" value="2"/>
</dbReference>
<dbReference type="InterPro" id="IPR036188">
    <property type="entry name" value="FAD/NAD-bd_sf"/>
</dbReference>
<dbReference type="PANTHER" id="PTHR47356:SF2">
    <property type="entry name" value="FAD-BINDING DOMAIN-CONTAINING PROTEIN-RELATED"/>
    <property type="match status" value="1"/>
</dbReference>
<reference evidence="8 9" key="1">
    <citation type="submission" date="2024-06" db="EMBL/GenBank/DDBJ databases">
        <title>Complete genome of Phlyctema vagabunda strain 19-DSS-EL-015.</title>
        <authorList>
            <person name="Fiorenzani C."/>
        </authorList>
    </citation>
    <scope>NUCLEOTIDE SEQUENCE [LARGE SCALE GENOMIC DNA]</scope>
    <source>
        <strain evidence="8 9">19-DSS-EL-015</strain>
    </source>
</reference>
<evidence type="ECO:0000313" key="9">
    <source>
        <dbReference type="Proteomes" id="UP001629113"/>
    </source>
</evidence>
<feature type="region of interest" description="Disordered" evidence="5">
    <location>
        <begin position="1"/>
        <end position="22"/>
    </location>
</feature>
<dbReference type="EMBL" id="JBFCZG010000002">
    <property type="protein sequence ID" value="KAL3425892.1"/>
    <property type="molecule type" value="Genomic_DNA"/>
</dbReference>
<keyword evidence="3" id="KW-0274">FAD</keyword>
<feature type="domain" description="FAD-binding" evidence="7">
    <location>
        <begin position="313"/>
        <end position="390"/>
    </location>
</feature>
<feature type="transmembrane region" description="Helical" evidence="6">
    <location>
        <begin position="658"/>
        <end position="675"/>
    </location>
</feature>
<proteinExistence type="inferred from homology"/>
<keyword evidence="6" id="KW-0472">Membrane</keyword>
<feature type="transmembrane region" description="Helical" evidence="6">
    <location>
        <begin position="625"/>
        <end position="646"/>
    </location>
</feature>
<keyword evidence="6" id="KW-1133">Transmembrane helix</keyword>
<feature type="transmembrane region" description="Helical" evidence="6">
    <location>
        <begin position="779"/>
        <end position="806"/>
    </location>
</feature>
<keyword evidence="4" id="KW-0560">Oxidoreductase</keyword>
<keyword evidence="2" id="KW-0285">Flavoprotein</keyword>
<dbReference type="Proteomes" id="UP001629113">
    <property type="component" value="Unassembled WGS sequence"/>
</dbReference>
<keyword evidence="6" id="KW-0812">Transmembrane</keyword>
<evidence type="ECO:0000256" key="6">
    <source>
        <dbReference type="SAM" id="Phobius"/>
    </source>
</evidence>
<gene>
    <name evidence="8" type="ORF">PVAG01_02683</name>
</gene>
<protein>
    <submittedName>
        <fullName evidence="8">FAD binding domain-containing protein</fullName>
    </submittedName>
</protein>
<feature type="domain" description="FAD-binding" evidence="7">
    <location>
        <begin position="29"/>
        <end position="194"/>
    </location>
</feature>
<organism evidence="8 9">
    <name type="scientific">Phlyctema vagabunda</name>
    <dbReference type="NCBI Taxonomy" id="108571"/>
    <lineage>
        <taxon>Eukaryota</taxon>
        <taxon>Fungi</taxon>
        <taxon>Dikarya</taxon>
        <taxon>Ascomycota</taxon>
        <taxon>Pezizomycotina</taxon>
        <taxon>Leotiomycetes</taxon>
        <taxon>Helotiales</taxon>
        <taxon>Dermateaceae</taxon>
        <taxon>Phlyctema</taxon>
    </lineage>
</organism>
<evidence type="ECO:0000256" key="3">
    <source>
        <dbReference type="ARBA" id="ARBA00022827"/>
    </source>
</evidence>
<comment type="caution">
    <text evidence="8">The sequence shown here is derived from an EMBL/GenBank/DDBJ whole genome shotgun (WGS) entry which is preliminary data.</text>
</comment>
<evidence type="ECO:0000259" key="7">
    <source>
        <dbReference type="Pfam" id="PF01494"/>
    </source>
</evidence>
<keyword evidence="9" id="KW-1185">Reference proteome</keyword>
<evidence type="ECO:0000256" key="4">
    <source>
        <dbReference type="ARBA" id="ARBA00023002"/>
    </source>
</evidence>
<dbReference type="InterPro" id="IPR050562">
    <property type="entry name" value="FAD_mOase_fung"/>
</dbReference>
<comment type="similarity">
    <text evidence="1">Belongs to the paxM FAD-dependent monooxygenase family.</text>
</comment>
<dbReference type="Gene3D" id="3.50.50.60">
    <property type="entry name" value="FAD/NAD(P)-binding domain"/>
    <property type="match status" value="1"/>
</dbReference>
<accession>A0ABR4PRA3</accession>
<dbReference type="PRINTS" id="PR00420">
    <property type="entry name" value="RNGMNOXGNASE"/>
</dbReference>
<evidence type="ECO:0000256" key="5">
    <source>
        <dbReference type="SAM" id="MobiDB-lite"/>
    </source>
</evidence>
<dbReference type="SUPFAM" id="SSF51905">
    <property type="entry name" value="FAD/NAD(P)-binding domain"/>
    <property type="match status" value="1"/>
</dbReference>
<feature type="transmembrane region" description="Helical" evidence="6">
    <location>
        <begin position="696"/>
        <end position="715"/>
    </location>
</feature>
<name>A0ABR4PRA3_9HELO</name>
<evidence type="ECO:0000256" key="2">
    <source>
        <dbReference type="ARBA" id="ARBA00022630"/>
    </source>
</evidence>
<feature type="transmembrane region" description="Helical" evidence="6">
    <location>
        <begin position="585"/>
        <end position="605"/>
    </location>
</feature>
<evidence type="ECO:0000313" key="8">
    <source>
        <dbReference type="EMBL" id="KAL3425892.1"/>
    </source>
</evidence>
<dbReference type="PANTHER" id="PTHR47356">
    <property type="entry name" value="FAD-DEPENDENT MONOOXYGENASE ASQG-RELATED"/>
    <property type="match status" value="1"/>
</dbReference>
<dbReference type="InterPro" id="IPR002938">
    <property type="entry name" value="FAD-bd"/>
</dbReference>